<keyword evidence="1" id="KW-0812">Transmembrane</keyword>
<gene>
    <name evidence="2" type="ORF">KIPB_007015</name>
</gene>
<reference evidence="2 3" key="1">
    <citation type="journal article" date="2018" name="PLoS ONE">
        <title>The draft genome of Kipferlia bialata reveals reductive genome evolution in fornicate parasites.</title>
        <authorList>
            <person name="Tanifuji G."/>
            <person name="Takabayashi S."/>
            <person name="Kume K."/>
            <person name="Takagi M."/>
            <person name="Nakayama T."/>
            <person name="Kamikawa R."/>
            <person name="Inagaki Y."/>
            <person name="Hashimoto T."/>
        </authorList>
    </citation>
    <scope>NUCLEOTIDE SEQUENCE [LARGE SCALE GENOMIC DNA]</scope>
    <source>
        <strain evidence="2">NY0173</strain>
    </source>
</reference>
<keyword evidence="1" id="KW-0472">Membrane</keyword>
<dbReference type="EMBL" id="BDIP01001903">
    <property type="protein sequence ID" value="GIQ85365.1"/>
    <property type="molecule type" value="Genomic_DNA"/>
</dbReference>
<organism evidence="2 3">
    <name type="scientific">Kipferlia bialata</name>
    <dbReference type="NCBI Taxonomy" id="797122"/>
    <lineage>
        <taxon>Eukaryota</taxon>
        <taxon>Metamonada</taxon>
        <taxon>Carpediemonas-like organisms</taxon>
        <taxon>Kipferlia</taxon>
    </lineage>
</organism>
<keyword evidence="3" id="KW-1185">Reference proteome</keyword>
<feature type="transmembrane region" description="Helical" evidence="1">
    <location>
        <begin position="998"/>
        <end position="1025"/>
    </location>
</feature>
<keyword evidence="1" id="KW-1133">Transmembrane helix</keyword>
<proteinExistence type="predicted"/>
<dbReference type="AlphaFoldDB" id="A0A9K3GK97"/>
<dbReference type="Proteomes" id="UP000265618">
    <property type="component" value="Unassembled WGS sequence"/>
</dbReference>
<sequence length="1082" mass="114125">MVTDITLSGTVYDGVGDSEVELSVWVKVDCDGADRQYCKLPMYTGVKEEAFSVAFSEWCQFAANEYCYISVSAVEVDPIADDLLLNESVQITEKCPASVGMGSISMYNKVDSDEEVTLTANLSWLPELQLSKVLKTPSDTSSAMVRMPTLASPAGYYFVLVSDDTDGATLRSPTSIDTFLESLPLMQSFAVDHSDYLYSLNNNAIADVPLQCTELTKVSSDDSDKYSVVTISSVLSDDVTSDSMLFRSEEIAGKVEVDADTLTSKIDSELIKDVDRRWCTSSMIGSSVSVLPKLTCWVDGTLYDSSYDVTPSAGVYTTEGWYRQDNDGDYWGYFTPYASVDTARILKIDDSAPFSSVYLMPTYFLTDENKTTARPADLAPGYTFFVDSTFTGLDVLVLQGVDCGSVSAVSAIVTPTQYVLSTYTDRLYNSACVIYTEGASTIAVRYTGSETVSVSAYVPDLVDTGLFSSDKVAGVKCATEPVSDGVRLTGLHNAVYIGSKEGRVCVLDTVHYDSSYEVTLDTDTALGAVDVSGIIAQVAGDLTAYVLEDNSLSTFSSVSTVSHSTFTDLTLLSVPDAGTTPITSGTLQAGRTSLVSAASGSDRLVLSGCIGCTVYMSVGVQGMAVDTEQYLMEPASVAAVSVPASVGAASVSAVPTDVTLSFVESATGLQVTYEKAPFGQPWLLEVVGASSLSTYGLPAIPSVDVITAWDTDLVIDVTSTSTPTTVPSALKAPLAAYPALAGGAPEFTLTSTVAAYEGGRITQCTFTVPSEHICPGCVEADCRPLTTGMKPSDDCHEEASLCPPGDYYTSICTPCLGGSRCPGDDAIYTCGTGMVSSSDRTSCVYSIDCDVGEYNNEGVCSVCPSGMRCPGDNIAYDCPDGQIPSPDASTCVYHCVAGEQYLGGICQECVSNTEYCPGDDTQHQCQTGQVSSDDHTTCIDAATTCPAGQYISDMRCEDCSNGYMCPGDGEMYQCDSEEVSSADYASCVYPEVDPAGDLLMYAIYGACGLVVVGALVCCCCCCCCCKKSKKQGNNTPVPLSGGVVPTPGGAVYVPVQTPNPLSATVLPGAVPTQHVGNHHGPI</sequence>
<accession>A0A9K3GK97</accession>
<protein>
    <recommendedName>
        <fullName evidence="4">TNFR-Cys domain-containing protein</fullName>
    </recommendedName>
</protein>
<name>A0A9K3GK97_9EUKA</name>
<evidence type="ECO:0008006" key="4">
    <source>
        <dbReference type="Google" id="ProtNLM"/>
    </source>
</evidence>
<comment type="caution">
    <text evidence="2">The sequence shown here is derived from an EMBL/GenBank/DDBJ whole genome shotgun (WGS) entry which is preliminary data.</text>
</comment>
<evidence type="ECO:0000313" key="2">
    <source>
        <dbReference type="EMBL" id="GIQ85365.1"/>
    </source>
</evidence>
<evidence type="ECO:0000256" key="1">
    <source>
        <dbReference type="SAM" id="Phobius"/>
    </source>
</evidence>
<evidence type="ECO:0000313" key="3">
    <source>
        <dbReference type="Proteomes" id="UP000265618"/>
    </source>
</evidence>